<evidence type="ECO:0000313" key="1">
    <source>
        <dbReference type="EMBL" id="MFD0727395.1"/>
    </source>
</evidence>
<sequence>MQQFRMLAGLLLVATAVANEARAEVYKCSLPGGGSEYRDQPCSPGKGGAIQIKGGAAASAGGGLSGDWCEYAVSIDENSEKDATSAAQWTFNGNQVKYKLKAAPMAGPWMPLKRVEGGFAVDHALFGGAGRTWRIVRQSGGTMLVKGPLGGYYHFRRGAC</sequence>
<dbReference type="EMBL" id="JBHTIF010000005">
    <property type="protein sequence ID" value="MFD0727395.1"/>
    <property type="molecule type" value="Genomic_DNA"/>
</dbReference>
<evidence type="ECO:0000313" key="2">
    <source>
        <dbReference type="Proteomes" id="UP001597110"/>
    </source>
</evidence>
<evidence type="ECO:0008006" key="3">
    <source>
        <dbReference type="Google" id="ProtNLM"/>
    </source>
</evidence>
<accession>A0ABW2YJS0</accession>
<keyword evidence="2" id="KW-1185">Reference proteome</keyword>
<protein>
    <recommendedName>
        <fullName evidence="3">DUF4124 domain-containing protein</fullName>
    </recommendedName>
</protein>
<dbReference type="RefSeq" id="WP_386826038.1">
    <property type="nucleotide sequence ID" value="NZ_JBHTIF010000005.1"/>
</dbReference>
<organism evidence="1 2">
    <name type="scientific">Lysobacter brunescens</name>
    <dbReference type="NCBI Taxonomy" id="262323"/>
    <lineage>
        <taxon>Bacteria</taxon>
        <taxon>Pseudomonadati</taxon>
        <taxon>Pseudomonadota</taxon>
        <taxon>Gammaproteobacteria</taxon>
        <taxon>Lysobacterales</taxon>
        <taxon>Lysobacteraceae</taxon>
        <taxon>Lysobacter</taxon>
    </lineage>
</organism>
<name>A0ABW2YJS0_9GAMM</name>
<dbReference type="Proteomes" id="UP001597110">
    <property type="component" value="Unassembled WGS sequence"/>
</dbReference>
<reference evidence="2" key="1">
    <citation type="journal article" date="2019" name="Int. J. Syst. Evol. Microbiol.">
        <title>The Global Catalogue of Microorganisms (GCM) 10K type strain sequencing project: providing services to taxonomists for standard genome sequencing and annotation.</title>
        <authorList>
            <consortium name="The Broad Institute Genomics Platform"/>
            <consortium name="The Broad Institute Genome Sequencing Center for Infectious Disease"/>
            <person name="Wu L."/>
            <person name="Ma J."/>
        </authorList>
    </citation>
    <scope>NUCLEOTIDE SEQUENCE [LARGE SCALE GENOMIC DNA]</scope>
    <source>
        <strain evidence="2">CCUG 55585</strain>
    </source>
</reference>
<comment type="caution">
    <text evidence="1">The sequence shown here is derived from an EMBL/GenBank/DDBJ whole genome shotgun (WGS) entry which is preliminary data.</text>
</comment>
<proteinExistence type="predicted"/>
<gene>
    <name evidence="1" type="ORF">ACFQ0E_17515</name>
</gene>